<keyword evidence="3" id="KW-1185">Reference proteome</keyword>
<proteinExistence type="predicted"/>
<name>D5RRF6_9PROT</name>
<evidence type="ECO:0000256" key="1">
    <source>
        <dbReference type="SAM" id="MobiDB-lite"/>
    </source>
</evidence>
<reference evidence="2 3" key="1">
    <citation type="submission" date="2010-04" db="EMBL/GenBank/DDBJ databases">
        <authorList>
            <person name="Qin X."/>
            <person name="Bachman B."/>
            <person name="Battles P."/>
            <person name="Bell A."/>
            <person name="Bess C."/>
            <person name="Bickham C."/>
            <person name="Chaboub L."/>
            <person name="Chen D."/>
            <person name="Coyle M."/>
            <person name="Deiros D.R."/>
            <person name="Dinh H."/>
            <person name="Forbes L."/>
            <person name="Fowler G."/>
            <person name="Francisco L."/>
            <person name="Fu Q."/>
            <person name="Gubbala S."/>
            <person name="Hale W."/>
            <person name="Han Y."/>
            <person name="Hemphill L."/>
            <person name="Highlander S.K."/>
            <person name="Hirani K."/>
            <person name="Hogues M."/>
            <person name="Jackson L."/>
            <person name="Jakkamsetti A."/>
            <person name="Javaid M."/>
            <person name="Jiang H."/>
            <person name="Korchina V."/>
            <person name="Kovar C."/>
            <person name="Lara F."/>
            <person name="Lee S."/>
            <person name="Mata R."/>
            <person name="Mathew T."/>
            <person name="Moen C."/>
            <person name="Morales K."/>
            <person name="Munidasa M."/>
            <person name="Nazareth L."/>
            <person name="Ngo R."/>
            <person name="Nguyen L."/>
            <person name="Okwuonu G."/>
            <person name="Ongeri F."/>
            <person name="Patil S."/>
            <person name="Petrosino J."/>
            <person name="Pham C."/>
            <person name="Pham P."/>
            <person name="Pu L.-L."/>
            <person name="Puazo M."/>
            <person name="Raj R."/>
            <person name="Reid J."/>
            <person name="Rouhana J."/>
            <person name="Saada N."/>
            <person name="Shang Y."/>
            <person name="Simmons D."/>
            <person name="Thornton R."/>
            <person name="Warren J."/>
            <person name="Weissenberger G."/>
            <person name="Zhang J."/>
            <person name="Zhang L."/>
            <person name="Zhou C."/>
            <person name="Zhu D."/>
            <person name="Muzny D."/>
            <person name="Worley K."/>
            <person name="Gibbs R."/>
        </authorList>
    </citation>
    <scope>NUCLEOTIDE SEQUENCE [LARGE SCALE GENOMIC DNA]</scope>
    <source>
        <strain evidence="2 3">ATCC 49957</strain>
    </source>
</reference>
<accession>D5RRF6</accession>
<gene>
    <name evidence="2" type="ORF">HMPREF0731_3668</name>
</gene>
<organism evidence="2 3">
    <name type="scientific">Pseudoroseomonas cervicalis ATCC 49957</name>
    <dbReference type="NCBI Taxonomy" id="525371"/>
    <lineage>
        <taxon>Bacteria</taxon>
        <taxon>Pseudomonadati</taxon>
        <taxon>Pseudomonadota</taxon>
        <taxon>Alphaproteobacteria</taxon>
        <taxon>Acetobacterales</taxon>
        <taxon>Roseomonadaceae</taxon>
        <taxon>Roseomonas</taxon>
    </lineage>
</organism>
<dbReference type="RefSeq" id="WP_007002698.1">
    <property type="nucleotide sequence ID" value="NZ_GG770777.1"/>
</dbReference>
<dbReference type="EMBL" id="ADVL01000700">
    <property type="protein sequence ID" value="EFH10112.1"/>
    <property type="molecule type" value="Genomic_DNA"/>
</dbReference>
<evidence type="ECO:0000313" key="2">
    <source>
        <dbReference type="EMBL" id="EFH10112.1"/>
    </source>
</evidence>
<dbReference type="AlphaFoldDB" id="D5RRF6"/>
<comment type="caution">
    <text evidence="2">The sequence shown here is derived from an EMBL/GenBank/DDBJ whole genome shotgun (WGS) entry which is preliminary data.</text>
</comment>
<protein>
    <submittedName>
        <fullName evidence="2">Uncharacterized protein</fullName>
    </submittedName>
</protein>
<feature type="compositionally biased region" description="Basic and acidic residues" evidence="1">
    <location>
        <begin position="28"/>
        <end position="49"/>
    </location>
</feature>
<dbReference type="HOGENOM" id="CLU_3140200_0_0_5"/>
<sequence length="49" mass="5240">MADEKNPSADSTGTEKPFEETGTPPDQKPVDEKAQSDAAKERAKTGGYQ</sequence>
<evidence type="ECO:0000313" key="3">
    <source>
        <dbReference type="Proteomes" id="UP000005324"/>
    </source>
</evidence>
<dbReference type="Proteomes" id="UP000005324">
    <property type="component" value="Unassembled WGS sequence"/>
</dbReference>
<feature type="region of interest" description="Disordered" evidence="1">
    <location>
        <begin position="1"/>
        <end position="49"/>
    </location>
</feature>